<name>A0A3A2Z9X5_9EURO</name>
<dbReference type="GO" id="GO:0000139">
    <property type="term" value="C:Golgi membrane"/>
    <property type="evidence" value="ECO:0007669"/>
    <property type="project" value="InterPro"/>
</dbReference>
<reference evidence="3" key="1">
    <citation type="submission" date="2017-02" db="EMBL/GenBank/DDBJ databases">
        <authorList>
            <person name="Tafer H."/>
            <person name="Lopandic K."/>
        </authorList>
    </citation>
    <scope>NUCLEOTIDE SEQUENCE [LARGE SCALE GENOMIC DNA]</scope>
    <source>
        <strain evidence="3">CBS 366.77</strain>
    </source>
</reference>
<dbReference type="GO" id="GO:0006506">
    <property type="term" value="P:GPI anchor biosynthetic process"/>
    <property type="evidence" value="ECO:0007669"/>
    <property type="project" value="InterPro"/>
</dbReference>
<sequence>MLRTTITSILRRIIKTPAIRVLMVCGLFWLIAYGYFQHRLWRDPHSAFFRDRHVYDLKYSLQREREARHFISRYNSLTDVPDVIKAGPNPAICAVFVTVKRGLDDYFEPSIGSLLEGLDPRERRALQLNVVFADTDPTKHPSWDQKWLHRLTDSAGTYNVTDEQFERVSQAEKDRNFYVKGVFDYTYALATCQASGAPYTIVFEDDIILAQGWMAKTLKALSTINNTLQNSDNWIYLRLFYTETSLGWDSSDFAYRNMPIIFALAILLALAIMSTIRRSKVVSPYLDYPTIGVIGLIFVPGVIALIYMTGKYNLMPLRGIVEMNSYGCCTQGLLFPQNQVDGLLGYLRKREHGQTDSMIEEYAGQSHLTRYALAPQQLQHVGLQSSRDNDEITTKSTWAFWFEENDPALLRKEHEELLGDEDVTAMLDGHG</sequence>
<comment type="caution">
    <text evidence="2">The sequence shown here is derived from an EMBL/GenBank/DDBJ whole genome shotgun (WGS) entry which is preliminary data.</text>
</comment>
<evidence type="ECO:0000313" key="3">
    <source>
        <dbReference type="Proteomes" id="UP000266188"/>
    </source>
</evidence>
<dbReference type="PANTHER" id="PTHR31410:SF1">
    <property type="entry name" value="POST-GPI ATTACHMENT TO PROTEINS FACTOR 4"/>
    <property type="match status" value="1"/>
</dbReference>
<dbReference type="CDD" id="cd22189">
    <property type="entry name" value="PGAP4-like_fungal"/>
    <property type="match status" value="1"/>
</dbReference>
<feature type="transmembrane region" description="Helical" evidence="1">
    <location>
        <begin position="258"/>
        <end position="276"/>
    </location>
</feature>
<dbReference type="AlphaFoldDB" id="A0A3A2Z9X5"/>
<dbReference type="PANTHER" id="PTHR31410">
    <property type="entry name" value="TRANSMEMBRANE PROTEIN 246"/>
    <property type="match status" value="1"/>
</dbReference>
<dbReference type="GO" id="GO:0016757">
    <property type="term" value="F:glycosyltransferase activity"/>
    <property type="evidence" value="ECO:0007669"/>
    <property type="project" value="InterPro"/>
</dbReference>
<proteinExistence type="predicted"/>
<accession>A0A3A2Z9X5</accession>
<keyword evidence="1" id="KW-1133">Transmembrane helix</keyword>
<dbReference type="EMBL" id="MVGC01000459">
    <property type="protein sequence ID" value="RJE19033.1"/>
    <property type="molecule type" value="Genomic_DNA"/>
</dbReference>
<keyword evidence="1" id="KW-0812">Transmembrane</keyword>
<dbReference type="InterPro" id="IPR029675">
    <property type="entry name" value="PGAP4"/>
</dbReference>
<evidence type="ECO:0000256" key="1">
    <source>
        <dbReference type="SAM" id="Phobius"/>
    </source>
</evidence>
<dbReference type="Proteomes" id="UP000266188">
    <property type="component" value="Unassembled WGS sequence"/>
</dbReference>
<dbReference type="OrthoDB" id="2016523at2759"/>
<keyword evidence="3" id="KW-1185">Reference proteome</keyword>
<evidence type="ECO:0000313" key="2">
    <source>
        <dbReference type="EMBL" id="RJE19033.1"/>
    </source>
</evidence>
<keyword evidence="1" id="KW-0472">Membrane</keyword>
<gene>
    <name evidence="2" type="ORF">PHISCL_08631</name>
</gene>
<feature type="transmembrane region" description="Helical" evidence="1">
    <location>
        <begin position="288"/>
        <end position="308"/>
    </location>
</feature>
<organism evidence="2 3">
    <name type="scientific">Aspergillus sclerotialis</name>
    <dbReference type="NCBI Taxonomy" id="2070753"/>
    <lineage>
        <taxon>Eukaryota</taxon>
        <taxon>Fungi</taxon>
        <taxon>Dikarya</taxon>
        <taxon>Ascomycota</taxon>
        <taxon>Pezizomycotina</taxon>
        <taxon>Eurotiomycetes</taxon>
        <taxon>Eurotiomycetidae</taxon>
        <taxon>Eurotiales</taxon>
        <taxon>Aspergillaceae</taxon>
        <taxon>Aspergillus</taxon>
        <taxon>Aspergillus subgen. Polypaecilum</taxon>
    </lineage>
</organism>
<feature type="transmembrane region" description="Helical" evidence="1">
    <location>
        <begin position="18"/>
        <end position="36"/>
    </location>
</feature>
<protein>
    <submittedName>
        <fullName evidence="2">Integral membrane protein</fullName>
    </submittedName>
</protein>